<name>A0A396C1G8_BACFG</name>
<dbReference type="AlphaFoldDB" id="A0A396C1G8"/>
<evidence type="ECO:0000313" key="2">
    <source>
        <dbReference type="Proteomes" id="UP000266644"/>
    </source>
</evidence>
<dbReference type="RefSeq" id="WP_122329983.1">
    <property type="nucleotide sequence ID" value="NZ_JAQDYY010000001.1"/>
</dbReference>
<dbReference type="Proteomes" id="UP000266644">
    <property type="component" value="Unassembled WGS sequence"/>
</dbReference>
<proteinExistence type="predicted"/>
<gene>
    <name evidence="1" type="ORF">DW228_05930</name>
</gene>
<organism evidence="1 2">
    <name type="scientific">Bacteroides fragilis</name>
    <dbReference type="NCBI Taxonomy" id="817"/>
    <lineage>
        <taxon>Bacteria</taxon>
        <taxon>Pseudomonadati</taxon>
        <taxon>Bacteroidota</taxon>
        <taxon>Bacteroidia</taxon>
        <taxon>Bacteroidales</taxon>
        <taxon>Bacteroidaceae</taxon>
        <taxon>Bacteroides</taxon>
    </lineage>
</organism>
<accession>A0A396C1G8</accession>
<comment type="caution">
    <text evidence="1">The sequence shown here is derived from an EMBL/GenBank/DDBJ whole genome shotgun (WGS) entry which is preliminary data.</text>
</comment>
<sequence length="224" mass="25627">MARQDIDMNANYGEVHLNDNLATKVFYPFTFLGEVSGMDNEHYCYGEILVPPDFEKHSRDGEGIRVVIPYTPEYKQLLIRFVFDMNDGHLRYMINKRDNGQWFLITKETGAVCLSEFQLTNENEIFQLVFKEGKLILYSGAESDFLIRPSLNQNEIFLLKSLTGNLYQYPTTGVGLVNYLHGNFETSGLSAKLLEEFADDGMIVRNAYMDSSTGELVLDVIEKE</sequence>
<reference evidence="1 2" key="1">
    <citation type="submission" date="2018-08" db="EMBL/GenBank/DDBJ databases">
        <title>A genome reference for cultivated species of the human gut microbiota.</title>
        <authorList>
            <person name="Zou Y."/>
            <person name="Xue W."/>
            <person name="Luo G."/>
        </authorList>
    </citation>
    <scope>NUCLEOTIDE SEQUENCE [LARGE SCALE GENOMIC DNA]</scope>
    <source>
        <strain evidence="1 2">AM18-6</strain>
    </source>
</reference>
<dbReference type="EMBL" id="QRJE01000008">
    <property type="protein sequence ID" value="RHH14335.1"/>
    <property type="molecule type" value="Genomic_DNA"/>
</dbReference>
<evidence type="ECO:0000313" key="1">
    <source>
        <dbReference type="EMBL" id="RHH14335.1"/>
    </source>
</evidence>
<protein>
    <submittedName>
        <fullName evidence="1">Uncharacterized protein</fullName>
    </submittedName>
</protein>